<comment type="caution">
    <text evidence="2">The sequence shown here is derived from an EMBL/GenBank/DDBJ whole genome shotgun (WGS) entry which is preliminary data.</text>
</comment>
<accession>A0ABW7CPQ3</accession>
<dbReference type="EMBL" id="JBGCUC010000008">
    <property type="protein sequence ID" value="MFG6076823.1"/>
    <property type="molecule type" value="Genomic_DNA"/>
</dbReference>
<sequence length="170" mass="18464">MKVLETSPPLSAKCVTAGTADIEGLIRLRKLLLSDGDAHYSATSSEEDLAWQLHYQKWLLQKLNEPTGNVRVVVIHDEADNIIACATGILDERAPMPGILNGVQGWIQSVVVAPEWRGNGLASLLLSALFSWFSARDAGKVVLQTTPAGDALYRKLGFKNSGEDLLIKIL</sequence>
<dbReference type="InterPro" id="IPR016181">
    <property type="entry name" value="Acyl_CoA_acyltransferase"/>
</dbReference>
<gene>
    <name evidence="2" type="ORF">AB3U87_10670</name>
</gene>
<dbReference type="Pfam" id="PF00583">
    <property type="entry name" value="Acetyltransf_1"/>
    <property type="match status" value="1"/>
</dbReference>
<dbReference type="RefSeq" id="WP_301253268.1">
    <property type="nucleotide sequence ID" value="NZ_JBGCUC010000008.1"/>
</dbReference>
<evidence type="ECO:0000313" key="2">
    <source>
        <dbReference type="EMBL" id="MFG6076823.1"/>
    </source>
</evidence>
<evidence type="ECO:0000259" key="1">
    <source>
        <dbReference type="PROSITE" id="PS51186"/>
    </source>
</evidence>
<dbReference type="InterPro" id="IPR039143">
    <property type="entry name" value="GNPNAT1-like"/>
</dbReference>
<dbReference type="InterPro" id="IPR000182">
    <property type="entry name" value="GNAT_dom"/>
</dbReference>
<dbReference type="Proteomes" id="UP001605250">
    <property type="component" value="Unassembled WGS sequence"/>
</dbReference>
<feature type="domain" description="N-acetyltransferase" evidence="1">
    <location>
        <begin position="26"/>
        <end position="170"/>
    </location>
</feature>
<dbReference type="PROSITE" id="PS51186">
    <property type="entry name" value="GNAT"/>
    <property type="match status" value="1"/>
</dbReference>
<evidence type="ECO:0000313" key="3">
    <source>
        <dbReference type="Proteomes" id="UP001605250"/>
    </source>
</evidence>
<proteinExistence type="predicted"/>
<organism evidence="2 3">
    <name type="scientific">Erwinia plantamica</name>
    <dbReference type="NCBI Taxonomy" id="3237104"/>
    <lineage>
        <taxon>Bacteria</taxon>
        <taxon>Pseudomonadati</taxon>
        <taxon>Pseudomonadota</taxon>
        <taxon>Gammaproteobacteria</taxon>
        <taxon>Enterobacterales</taxon>
        <taxon>Erwiniaceae</taxon>
        <taxon>Erwinia</taxon>
    </lineage>
</organism>
<dbReference type="PANTHER" id="PTHR13355:SF23">
    <property type="entry name" value="FAMILY N-ACETYLTRANSFERASE, PUTATIVE (AFU_ORTHOLOGUE AFUA_3G00870)-RELATED"/>
    <property type="match status" value="1"/>
</dbReference>
<name>A0ABW7CPQ3_9GAMM</name>
<dbReference type="SUPFAM" id="SSF55729">
    <property type="entry name" value="Acyl-CoA N-acyltransferases (Nat)"/>
    <property type="match status" value="1"/>
</dbReference>
<keyword evidence="3" id="KW-1185">Reference proteome</keyword>
<reference evidence="2 3" key="1">
    <citation type="submission" date="2024-07" db="EMBL/GenBank/DDBJ databases">
        <title>Novel bacterial strain Erwinia sp. OPT-41 promoting growth of various crops.</title>
        <authorList>
            <person name="Egorshina A."/>
            <person name="Lukyantsev M.A."/>
            <person name="Golubev S.N."/>
            <person name="Muratova A.Y."/>
            <person name="Bulygina E.A."/>
        </authorList>
    </citation>
    <scope>NUCLEOTIDE SEQUENCE [LARGE SCALE GENOMIC DNA]</scope>
    <source>
        <strain evidence="2 3">OPT-41</strain>
    </source>
</reference>
<protein>
    <submittedName>
        <fullName evidence="2">GNAT family N-acetyltransferase</fullName>
    </submittedName>
</protein>
<dbReference type="PANTHER" id="PTHR13355">
    <property type="entry name" value="GLUCOSAMINE 6-PHOSPHATE N-ACETYLTRANSFERASE"/>
    <property type="match status" value="1"/>
</dbReference>
<dbReference type="Gene3D" id="3.40.630.30">
    <property type="match status" value="1"/>
</dbReference>